<reference evidence="7" key="1">
    <citation type="submission" date="2014-12" db="EMBL/GenBank/DDBJ databases">
        <title>Genome sequence of Clostridium beijerinckii strain 59B.</title>
        <authorList>
            <person name="Little G.T."/>
            <person name="Minton N.P."/>
        </authorList>
    </citation>
    <scope>NUCLEOTIDE SEQUENCE [LARGE SCALE GENOMIC DNA]</scope>
    <source>
        <strain evidence="7">59B</strain>
    </source>
</reference>
<sequence length="147" mass="17408">MDCYQHIGKYIGEIHRSSYMYFGKRFSIFGIGAGQYLFLLNLYENDGITQEELTKKVRLDKATTARAIKKLEDEGYVRRIKKESDKRAYRLELTEKAEQIKDDVYSIMNEWESKIRMCFTDEESQELMNLLNKLSKSSLINKEDIHE</sequence>
<organism evidence="5 7">
    <name type="scientific">Clostridium beijerinckii</name>
    <name type="common">Clostridium MP</name>
    <dbReference type="NCBI Taxonomy" id="1520"/>
    <lineage>
        <taxon>Bacteria</taxon>
        <taxon>Bacillati</taxon>
        <taxon>Bacillota</taxon>
        <taxon>Clostridia</taxon>
        <taxon>Eubacteriales</taxon>
        <taxon>Clostridiaceae</taxon>
        <taxon>Clostridium</taxon>
    </lineage>
</organism>
<evidence type="ECO:0000256" key="2">
    <source>
        <dbReference type="ARBA" id="ARBA00023125"/>
    </source>
</evidence>
<protein>
    <submittedName>
        <fullName evidence="6">DNA-binding MarR family transcriptional regulator</fullName>
    </submittedName>
    <submittedName>
        <fullName evidence="5">TrmB family transcriptional regulator</fullName>
    </submittedName>
</protein>
<dbReference type="AlphaFoldDB" id="A0A0B5QFJ6"/>
<dbReference type="GO" id="GO:0003677">
    <property type="term" value="F:DNA binding"/>
    <property type="evidence" value="ECO:0007669"/>
    <property type="project" value="UniProtKB-KW"/>
</dbReference>
<evidence type="ECO:0000313" key="6">
    <source>
        <dbReference type="EMBL" id="NRV08963.1"/>
    </source>
</evidence>
<gene>
    <name evidence="6" type="ORF">DFH45_001926</name>
    <name evidence="5" type="ORF">LF65_00049</name>
</gene>
<dbReference type="PROSITE" id="PS50995">
    <property type="entry name" value="HTH_MARR_2"/>
    <property type="match status" value="1"/>
</dbReference>
<name>A0A0B5QFJ6_CLOBE</name>
<keyword evidence="3" id="KW-0804">Transcription</keyword>
<dbReference type="PRINTS" id="PR00598">
    <property type="entry name" value="HTHMARR"/>
</dbReference>
<dbReference type="OrthoDB" id="6462103at2"/>
<dbReference type="Proteomes" id="UP000821656">
    <property type="component" value="Unassembled WGS sequence"/>
</dbReference>
<dbReference type="SUPFAM" id="SSF46785">
    <property type="entry name" value="Winged helix' DNA-binding domain"/>
    <property type="match status" value="1"/>
</dbReference>
<reference evidence="5" key="2">
    <citation type="submission" date="2016-02" db="EMBL/GenBank/DDBJ databases">
        <title>Genome sequence of Clostridium beijerinckii strain 59B.</title>
        <authorList>
            <person name="Little G.T."/>
            <person name="Minton N.P."/>
        </authorList>
    </citation>
    <scope>NUCLEOTIDE SEQUENCE</scope>
    <source>
        <strain evidence="5">NCIMB 14988</strain>
    </source>
</reference>
<dbReference type="GO" id="GO:0003700">
    <property type="term" value="F:DNA-binding transcription factor activity"/>
    <property type="evidence" value="ECO:0007669"/>
    <property type="project" value="InterPro"/>
</dbReference>
<dbReference type="RefSeq" id="WP_041893314.1">
    <property type="nucleotide sequence ID" value="NZ_CP010086.2"/>
</dbReference>
<dbReference type="InterPro" id="IPR000835">
    <property type="entry name" value="HTH_MarR-typ"/>
</dbReference>
<dbReference type="Pfam" id="PF01047">
    <property type="entry name" value="MarR"/>
    <property type="match status" value="1"/>
</dbReference>
<evidence type="ECO:0000256" key="1">
    <source>
        <dbReference type="ARBA" id="ARBA00023015"/>
    </source>
</evidence>
<keyword evidence="2 6" id="KW-0238">DNA-binding</keyword>
<dbReference type="EMBL" id="CP010086">
    <property type="protein sequence ID" value="AJG96742.1"/>
    <property type="molecule type" value="Genomic_DNA"/>
</dbReference>
<evidence type="ECO:0000256" key="3">
    <source>
        <dbReference type="ARBA" id="ARBA00023163"/>
    </source>
</evidence>
<dbReference type="STRING" id="1520.LF65_00049"/>
<evidence type="ECO:0000313" key="7">
    <source>
        <dbReference type="Proteomes" id="UP000031866"/>
    </source>
</evidence>
<keyword evidence="1" id="KW-0805">Transcription regulation</keyword>
<dbReference type="InterPro" id="IPR036390">
    <property type="entry name" value="WH_DNA-bd_sf"/>
</dbReference>
<dbReference type="Proteomes" id="UP000031866">
    <property type="component" value="Chromosome"/>
</dbReference>
<feature type="domain" description="HTH marR-type" evidence="4">
    <location>
        <begin position="1"/>
        <end position="136"/>
    </location>
</feature>
<dbReference type="Gene3D" id="1.10.10.10">
    <property type="entry name" value="Winged helix-like DNA-binding domain superfamily/Winged helix DNA-binding domain"/>
    <property type="match status" value="1"/>
</dbReference>
<evidence type="ECO:0000259" key="4">
    <source>
        <dbReference type="PROSITE" id="PS50995"/>
    </source>
</evidence>
<dbReference type="PROSITE" id="PS01117">
    <property type="entry name" value="HTH_MARR_1"/>
    <property type="match status" value="1"/>
</dbReference>
<dbReference type="PANTHER" id="PTHR42756">
    <property type="entry name" value="TRANSCRIPTIONAL REGULATOR, MARR"/>
    <property type="match status" value="1"/>
</dbReference>
<dbReference type="EMBL" id="JABSXK010000001">
    <property type="protein sequence ID" value="NRV08963.1"/>
    <property type="molecule type" value="Genomic_DNA"/>
</dbReference>
<reference evidence="6" key="3">
    <citation type="submission" date="2020-05" db="EMBL/GenBank/DDBJ databases">
        <title>Genomic insights into acetone-butanol-ethanol (ABE) fermentation by sequencing solventogenic clostridia strains.</title>
        <authorList>
            <person name="Brown S."/>
        </authorList>
    </citation>
    <scope>NUCLEOTIDE SEQUENCE</scope>
    <source>
        <strain evidence="6">DJ126</strain>
    </source>
</reference>
<accession>A0A0B5QFJ6</accession>
<dbReference type="InterPro" id="IPR036388">
    <property type="entry name" value="WH-like_DNA-bd_sf"/>
</dbReference>
<proteinExistence type="predicted"/>
<evidence type="ECO:0000313" key="5">
    <source>
        <dbReference type="EMBL" id="AJG96742.1"/>
    </source>
</evidence>
<dbReference type="SMART" id="SM00347">
    <property type="entry name" value="HTH_MARR"/>
    <property type="match status" value="1"/>
</dbReference>
<dbReference type="PANTHER" id="PTHR42756:SF2">
    <property type="entry name" value="MARR FAMILY REGULATORY PROTEIN"/>
    <property type="match status" value="1"/>
</dbReference>
<dbReference type="KEGG" id="cbei:LF65_00049"/>
<dbReference type="InterPro" id="IPR023187">
    <property type="entry name" value="Tscrpt_reg_MarR-type_CS"/>
</dbReference>